<reference evidence="2 3" key="1">
    <citation type="submission" date="2016-10" db="EMBL/GenBank/DDBJ databases">
        <authorList>
            <person name="de Groot N.N."/>
        </authorList>
    </citation>
    <scope>NUCLEOTIDE SEQUENCE [LARGE SCALE GENOMIC DNA]</scope>
    <source>
        <strain evidence="2 3">DSM 43941</strain>
    </source>
</reference>
<keyword evidence="3" id="KW-1185">Reference proteome</keyword>
<evidence type="ECO:0000256" key="1">
    <source>
        <dbReference type="SAM" id="MobiDB-lite"/>
    </source>
</evidence>
<dbReference type="OrthoDB" id="3276909at2"/>
<accession>A0A1H2AXX6</accession>
<name>A0A1H2AXX6_9ACTN</name>
<protein>
    <submittedName>
        <fullName evidence="2">Uncharacterized protein</fullName>
    </submittedName>
</protein>
<feature type="compositionally biased region" description="Low complexity" evidence="1">
    <location>
        <begin position="173"/>
        <end position="182"/>
    </location>
</feature>
<dbReference type="AlphaFoldDB" id="A0A1H2AXX6"/>
<dbReference type="Proteomes" id="UP000198688">
    <property type="component" value="Chromosome I"/>
</dbReference>
<proteinExistence type="predicted"/>
<sequence>MRSPDVDGPARLHSWRHVREFAVPASMIITATARRLAGDWAGACAAAHVDVDLDLRAVTAIRGRAFAAQLRTDLRRLAPDLLRWHLPRTIADGLLRPGLTMSLTRYPGPDGDVHLVARTAPSWADFGQRISLALWDPGTGDTGPHPRPRPDRRFRLDLHPHLWAADHLRERSGLPPGSSPGHGPHPHLRGEFGFDSHPNSPHDAGRAPSVTGADRDPAWMAEIPADCGYAAHRWVAEAAILRAADGHDGPVAVRLKNGRRLLIGDDGPGPRFVSTRGGTKEPVLPYAATWLPPDLELLHAGLIHPDRLHPLVARALAPDSTGGRPSGRSTVGQPSGHSTGGPARAIDIGTGTAAGDGGGIRLVECRGETHRLGIVDGKLVPLDHQPDQLRREELLVIFGGTPLPCLQVISADARNPYWLDDVRSRLDHGDRDGATALVTELLGPDAEIEGALREAFDDAADGVVEHGLYRAGLTARILPRLAGPFVAHERQRGRPSKRGSVRR</sequence>
<dbReference type="STRING" id="113562.SAMN04489716_4173"/>
<feature type="region of interest" description="Disordered" evidence="1">
    <location>
        <begin position="317"/>
        <end position="352"/>
    </location>
</feature>
<gene>
    <name evidence="2" type="ORF">SAMN04489716_4173</name>
</gene>
<dbReference type="RefSeq" id="WP_092557370.1">
    <property type="nucleotide sequence ID" value="NZ_BOMJ01000042.1"/>
</dbReference>
<feature type="compositionally biased region" description="Polar residues" evidence="1">
    <location>
        <begin position="327"/>
        <end position="337"/>
    </location>
</feature>
<feature type="region of interest" description="Disordered" evidence="1">
    <location>
        <begin position="170"/>
        <end position="213"/>
    </location>
</feature>
<dbReference type="EMBL" id="LT629758">
    <property type="protein sequence ID" value="SDT50702.1"/>
    <property type="molecule type" value="Genomic_DNA"/>
</dbReference>
<organism evidence="2 3">
    <name type="scientific">Actinoplanes derwentensis</name>
    <dbReference type="NCBI Taxonomy" id="113562"/>
    <lineage>
        <taxon>Bacteria</taxon>
        <taxon>Bacillati</taxon>
        <taxon>Actinomycetota</taxon>
        <taxon>Actinomycetes</taxon>
        <taxon>Micromonosporales</taxon>
        <taxon>Micromonosporaceae</taxon>
        <taxon>Actinoplanes</taxon>
    </lineage>
</organism>
<evidence type="ECO:0000313" key="2">
    <source>
        <dbReference type="EMBL" id="SDT50702.1"/>
    </source>
</evidence>
<evidence type="ECO:0000313" key="3">
    <source>
        <dbReference type="Proteomes" id="UP000198688"/>
    </source>
</evidence>